<dbReference type="InterPro" id="IPR042183">
    <property type="entry name" value="MmgE/PrpD_sf_1"/>
</dbReference>
<dbReference type="InterPro" id="IPR036148">
    <property type="entry name" value="MmgE/PrpD_sf"/>
</dbReference>
<dbReference type="RefSeq" id="WP_379287539.1">
    <property type="nucleotide sequence ID" value="NZ_JBHTIU010000028.1"/>
</dbReference>
<dbReference type="Pfam" id="PF19305">
    <property type="entry name" value="MmgE_PrpD_C"/>
    <property type="match status" value="1"/>
</dbReference>
<protein>
    <submittedName>
        <fullName evidence="4">MmgE/PrpD family protein</fullName>
    </submittedName>
</protein>
<accession>A0ABW3D9T5</accession>
<evidence type="ECO:0000259" key="3">
    <source>
        <dbReference type="Pfam" id="PF19305"/>
    </source>
</evidence>
<dbReference type="EMBL" id="JBHTIU010000028">
    <property type="protein sequence ID" value="MFD0869259.1"/>
    <property type="molecule type" value="Genomic_DNA"/>
</dbReference>
<dbReference type="InterPro" id="IPR042188">
    <property type="entry name" value="MmgE/PrpD_sf_2"/>
</dbReference>
<name>A0ABW3D9T5_9BACL</name>
<feature type="domain" description="MmgE/PrpD C-terminal" evidence="3">
    <location>
        <begin position="268"/>
        <end position="413"/>
    </location>
</feature>
<feature type="domain" description="MmgE/PrpD N-terminal" evidence="2">
    <location>
        <begin position="11"/>
        <end position="242"/>
    </location>
</feature>
<dbReference type="PANTHER" id="PTHR16943">
    <property type="entry name" value="2-METHYLCITRATE DEHYDRATASE-RELATED"/>
    <property type="match status" value="1"/>
</dbReference>
<evidence type="ECO:0000256" key="1">
    <source>
        <dbReference type="ARBA" id="ARBA00006174"/>
    </source>
</evidence>
<dbReference type="Gene3D" id="3.30.1330.120">
    <property type="entry name" value="2-methylcitrate dehydratase PrpD"/>
    <property type="match status" value="1"/>
</dbReference>
<dbReference type="Pfam" id="PF03972">
    <property type="entry name" value="MmgE_PrpD_N"/>
    <property type="match status" value="1"/>
</dbReference>
<organism evidence="4 5">
    <name type="scientific">Paenibacillus residui</name>
    <dbReference type="NCBI Taxonomy" id="629724"/>
    <lineage>
        <taxon>Bacteria</taxon>
        <taxon>Bacillati</taxon>
        <taxon>Bacillota</taxon>
        <taxon>Bacilli</taxon>
        <taxon>Bacillales</taxon>
        <taxon>Paenibacillaceae</taxon>
        <taxon>Paenibacillus</taxon>
    </lineage>
</organism>
<dbReference type="InterPro" id="IPR045337">
    <property type="entry name" value="MmgE_PrpD_C"/>
</dbReference>
<gene>
    <name evidence="4" type="ORF">ACFQ03_08850</name>
</gene>
<dbReference type="InterPro" id="IPR005656">
    <property type="entry name" value="MmgE_PrpD"/>
</dbReference>
<dbReference type="Proteomes" id="UP001597120">
    <property type="component" value="Unassembled WGS sequence"/>
</dbReference>
<comment type="similarity">
    <text evidence="1">Belongs to the PrpD family.</text>
</comment>
<evidence type="ECO:0000313" key="5">
    <source>
        <dbReference type="Proteomes" id="UP001597120"/>
    </source>
</evidence>
<evidence type="ECO:0000313" key="4">
    <source>
        <dbReference type="EMBL" id="MFD0869259.1"/>
    </source>
</evidence>
<dbReference type="SUPFAM" id="SSF103378">
    <property type="entry name" value="2-methylcitrate dehydratase PrpD"/>
    <property type="match status" value="1"/>
</dbReference>
<sequence>MDKETVTYSFVKKLWETPFSEEGLEKAKYGLVDYIASSYAGKEDTGVTKLIRMARLEGGHPLAPVLFHPMKVSPSQSALINGFMGHALDYDDVHIEVRGHPSSVILPALLALCDAGMTGRRLLEAYIIGVEAMARIAQALSSEHYEKGFHNTSTAGVLAATLAGAYFKSYTVEEACSALGLAATQASGLRVHFGTETKPLHAGLAASSAVRSLLLTDADFQSNQTSLDGKLGFFNVFGQGWNHARQWLLQDNGHTLRIVTPGLWFKLYPFCSGAYYGLDALEKIGPIPFPQIRDIEFIFTHNSDAALINQRPDNGEEGRFSIEYIAALILSGQGLNPDDFQRVPIREEIRAYMQKMKRSRVFEVPDNVKYTQVIVTLKNGEKVSEIGDCPKGSPDHPVTEAELLDKFNRIVKGPRASDILEIILSLDELEDARELTRHLSEAAYE</sequence>
<proteinExistence type="inferred from homology"/>
<reference evidence="5" key="1">
    <citation type="journal article" date="2019" name="Int. J. Syst. Evol. Microbiol.">
        <title>The Global Catalogue of Microorganisms (GCM) 10K type strain sequencing project: providing services to taxonomists for standard genome sequencing and annotation.</title>
        <authorList>
            <consortium name="The Broad Institute Genomics Platform"/>
            <consortium name="The Broad Institute Genome Sequencing Center for Infectious Disease"/>
            <person name="Wu L."/>
            <person name="Ma J."/>
        </authorList>
    </citation>
    <scope>NUCLEOTIDE SEQUENCE [LARGE SCALE GENOMIC DNA]</scope>
    <source>
        <strain evidence="5">CCUG 57263</strain>
    </source>
</reference>
<comment type="caution">
    <text evidence="4">The sequence shown here is derived from an EMBL/GenBank/DDBJ whole genome shotgun (WGS) entry which is preliminary data.</text>
</comment>
<dbReference type="Gene3D" id="1.10.4100.10">
    <property type="entry name" value="2-methylcitrate dehydratase PrpD"/>
    <property type="match status" value="1"/>
</dbReference>
<dbReference type="PANTHER" id="PTHR16943:SF8">
    <property type="entry name" value="2-METHYLCITRATE DEHYDRATASE"/>
    <property type="match status" value="1"/>
</dbReference>
<keyword evidence="5" id="KW-1185">Reference proteome</keyword>
<dbReference type="InterPro" id="IPR045336">
    <property type="entry name" value="MmgE_PrpD_N"/>
</dbReference>
<evidence type="ECO:0000259" key="2">
    <source>
        <dbReference type="Pfam" id="PF03972"/>
    </source>
</evidence>